<dbReference type="SUPFAM" id="SSF52743">
    <property type="entry name" value="Subtilisin-like"/>
    <property type="match status" value="1"/>
</dbReference>
<dbReference type="Pfam" id="PF18962">
    <property type="entry name" value="Por_Secre_tail"/>
    <property type="match status" value="1"/>
</dbReference>
<dbReference type="InterPro" id="IPR000209">
    <property type="entry name" value="Peptidase_S8/S53_dom"/>
</dbReference>
<keyword evidence="2" id="KW-0732">Signal</keyword>
<reference evidence="9 10" key="1">
    <citation type="journal article" date="2004" name="Emerg. Infect. Dis.">
        <title>Amoebae-resisting bacteria isolated from human nasal swabs by amoebal coculture.</title>
        <authorList>
            <person name="Greub G."/>
            <person name="La Scola B."/>
            <person name="Raoult D."/>
        </authorList>
    </citation>
    <scope>NUCLEOTIDE SEQUENCE [LARGE SCALE GENOMIC DNA]</scope>
    <source>
        <strain evidence="9 10">CCUG 51329</strain>
    </source>
</reference>
<feature type="active site" description="Charge relay system" evidence="5 6">
    <location>
        <position position="468"/>
    </location>
</feature>
<dbReference type="Gene3D" id="3.40.50.200">
    <property type="entry name" value="Peptidase S8/S53 domain"/>
    <property type="match status" value="1"/>
</dbReference>
<dbReference type="Proteomes" id="UP000256924">
    <property type="component" value="Unassembled WGS sequence"/>
</dbReference>
<comment type="similarity">
    <text evidence="6">Belongs to the peptidase S8 family.</text>
</comment>
<evidence type="ECO:0000259" key="8">
    <source>
        <dbReference type="Pfam" id="PF18962"/>
    </source>
</evidence>
<keyword evidence="3 6" id="KW-0378">Hydrolase</keyword>
<accession>A0A3D9BI78</accession>
<dbReference type="PANTHER" id="PTHR42884:SF14">
    <property type="entry name" value="NEUROENDOCRINE CONVERTASE 1"/>
    <property type="match status" value="1"/>
</dbReference>
<feature type="active site" description="Charge relay system" evidence="5 6">
    <location>
        <position position="291"/>
    </location>
</feature>
<evidence type="ECO:0000256" key="6">
    <source>
        <dbReference type="PROSITE-ProRule" id="PRU01240"/>
    </source>
</evidence>
<dbReference type="InterPro" id="IPR036852">
    <property type="entry name" value="Peptidase_S8/S53_dom_sf"/>
</dbReference>
<dbReference type="NCBIfam" id="TIGR04183">
    <property type="entry name" value="Por_Secre_tail"/>
    <property type="match status" value="1"/>
</dbReference>
<name>A0A3D9BI78_9FLAO</name>
<dbReference type="CDD" id="cd07498">
    <property type="entry name" value="Peptidases_S8_15"/>
    <property type="match status" value="1"/>
</dbReference>
<keyword evidence="10" id="KW-1185">Reference proteome</keyword>
<sequence length="998" mass="108777">MKIRIFTFILSLFMILSISAQTASKYFYYYKGKKYFLQLDKSSIAISSANTDVARNFKTTTPIVENFTKNSLLNDGKKVASDKKSYYVEIESDAHISDEQYIANIAEKNKNPNVLVASPCFISGEKQKMGMSNNFYVKLKSKNDLKLLNELAQKNNVEVLGYNEYMPLWFTISCSKNSTLPTAIEMSALFYETGSFEASEPEFMYHNLEATADPSYPNQWSLKNTGQFGASYAGIDIKAESAWTLSTGANVKTAIFDHGFEMNHPDLSANVFGSGYDAQTNTSPSVVRGSHGTACAGIAGAVQNNNLGISGVAPNTKLISISINLTFSDTPQQLANGFNWATANGVDVISNSWGGYAPSTIIENGITNALVNGRGGKGMVVVFAAGNENNTTIRYPGSWNPQILVVGALSPCGERKNPGSCDGENWWGSCYGSQLDIMAPGVKMPTTDRQGGNGYNASDYTPDFNGTSSACPVIAGVAALILSANPCLTAQQVRDIIEQTAQKVRTDLYAYASTSGRPNGTWNSQMGYGLVNAYAAVQRAKSTFSLAAFDSSADIGLEPNPSATTWANIYQSPDIWNRRTNSSLLNFTHQDPGYLGPGFNVMRFRVRNIGCTTSAPSFARLYWTMGSTGETWPNSWNGIQLINGFSAGGELTTPYTGFNASNAYATGQGFKIPALAPGQTYIIDAKWNPVDPAIYGGLTDNQVCFLGRIVSPGDPMYNENPGPNAPIQPNVTNNNNVVTRNTRLVSLSGTFPKKSGFFFGNYFDFEKNFDVKFNLVKDSNVPFKSVGNIVVKLNDIAWERWENGGKVMEGMQVLNYNEHEFIITDLQNASLKNIRLKAGEYFPVALSFQQENTSITSPESYDFAATQTITGSPDELYGSVCHFLITINQKEPSDGEQFCDDKCRQAKAQSAILQDVKLSPNPASSNATLEFNLAEDAKVNIVLADYNGKTLKTISESESLRKGISRKVFSINDLPNGVYVVSILANSEKKSIHLIVKH</sequence>
<evidence type="ECO:0000256" key="4">
    <source>
        <dbReference type="ARBA" id="ARBA00022825"/>
    </source>
</evidence>
<dbReference type="InterPro" id="IPR023828">
    <property type="entry name" value="Peptidase_S8_Ser-AS"/>
</dbReference>
<evidence type="ECO:0008006" key="11">
    <source>
        <dbReference type="Google" id="ProtNLM"/>
    </source>
</evidence>
<proteinExistence type="inferred from homology"/>
<evidence type="ECO:0000313" key="10">
    <source>
        <dbReference type="Proteomes" id="UP000256924"/>
    </source>
</evidence>
<dbReference type="InterPro" id="IPR022398">
    <property type="entry name" value="Peptidase_S8_His-AS"/>
</dbReference>
<organism evidence="9 10">
    <name type="scientific">Candidatus Chryseobacterium massiliense</name>
    <dbReference type="NCBI Taxonomy" id="204089"/>
    <lineage>
        <taxon>Bacteria</taxon>
        <taxon>Pseudomonadati</taxon>
        <taxon>Bacteroidota</taxon>
        <taxon>Flavobacteriia</taxon>
        <taxon>Flavobacteriales</taxon>
        <taxon>Weeksellaceae</taxon>
        <taxon>Chryseobacterium group</taxon>
        <taxon>Chryseobacterium</taxon>
    </lineage>
</organism>
<keyword evidence="4 6" id="KW-0720">Serine protease</keyword>
<gene>
    <name evidence="9" type="ORF">DRF68_00660</name>
</gene>
<dbReference type="GO" id="GO:0016485">
    <property type="term" value="P:protein processing"/>
    <property type="evidence" value="ECO:0007669"/>
    <property type="project" value="TreeGrafter"/>
</dbReference>
<feature type="domain" description="Peptidase S8/S53" evidence="7">
    <location>
        <begin position="248"/>
        <end position="529"/>
    </location>
</feature>
<dbReference type="AlphaFoldDB" id="A0A3D9BI78"/>
<dbReference type="PROSITE" id="PS51892">
    <property type="entry name" value="SUBTILASE"/>
    <property type="match status" value="1"/>
</dbReference>
<dbReference type="InterPro" id="IPR034054">
    <property type="entry name" value="Pep_S8_PrcA"/>
</dbReference>
<keyword evidence="1 6" id="KW-0645">Protease</keyword>
<dbReference type="PROSITE" id="PS00138">
    <property type="entry name" value="SUBTILASE_SER"/>
    <property type="match status" value="1"/>
</dbReference>
<dbReference type="PROSITE" id="PS00137">
    <property type="entry name" value="SUBTILASE_HIS"/>
    <property type="match status" value="1"/>
</dbReference>
<dbReference type="PRINTS" id="PR00723">
    <property type="entry name" value="SUBTILISIN"/>
</dbReference>
<dbReference type="Pfam" id="PF00082">
    <property type="entry name" value="Peptidase_S8"/>
    <property type="match status" value="1"/>
</dbReference>
<dbReference type="RefSeq" id="WP_116095916.1">
    <property type="nucleotide sequence ID" value="NZ_QNVU01000001.1"/>
</dbReference>
<dbReference type="GO" id="GO:0004252">
    <property type="term" value="F:serine-type endopeptidase activity"/>
    <property type="evidence" value="ECO:0007669"/>
    <property type="project" value="UniProtKB-UniRule"/>
</dbReference>
<dbReference type="PANTHER" id="PTHR42884">
    <property type="entry name" value="PROPROTEIN CONVERTASE SUBTILISIN/KEXIN-RELATED"/>
    <property type="match status" value="1"/>
</dbReference>
<comment type="caution">
    <text evidence="9">The sequence shown here is derived from an EMBL/GenBank/DDBJ whole genome shotgun (WGS) entry which is preliminary data.</text>
</comment>
<dbReference type="EMBL" id="QNVU01000001">
    <property type="protein sequence ID" value="REC53157.1"/>
    <property type="molecule type" value="Genomic_DNA"/>
</dbReference>
<evidence type="ECO:0000256" key="5">
    <source>
        <dbReference type="PIRSR" id="PIRSR615500-1"/>
    </source>
</evidence>
<dbReference type="GO" id="GO:0016020">
    <property type="term" value="C:membrane"/>
    <property type="evidence" value="ECO:0007669"/>
    <property type="project" value="TreeGrafter"/>
</dbReference>
<feature type="domain" description="Secretion system C-terminal sorting" evidence="8">
    <location>
        <begin position="920"/>
        <end position="995"/>
    </location>
</feature>
<feature type="active site" description="Charge relay system" evidence="5 6">
    <location>
        <position position="257"/>
    </location>
</feature>
<evidence type="ECO:0000313" key="9">
    <source>
        <dbReference type="EMBL" id="REC53157.1"/>
    </source>
</evidence>
<evidence type="ECO:0000256" key="3">
    <source>
        <dbReference type="ARBA" id="ARBA00022801"/>
    </source>
</evidence>
<protein>
    <recommendedName>
        <fullName evidence="11">Peptidase S8</fullName>
    </recommendedName>
</protein>
<dbReference type="InterPro" id="IPR015500">
    <property type="entry name" value="Peptidase_S8_subtilisin-rel"/>
</dbReference>
<evidence type="ECO:0000259" key="7">
    <source>
        <dbReference type="Pfam" id="PF00082"/>
    </source>
</evidence>
<evidence type="ECO:0000256" key="1">
    <source>
        <dbReference type="ARBA" id="ARBA00022670"/>
    </source>
</evidence>
<dbReference type="InterPro" id="IPR026444">
    <property type="entry name" value="Secre_tail"/>
</dbReference>
<evidence type="ECO:0000256" key="2">
    <source>
        <dbReference type="ARBA" id="ARBA00022729"/>
    </source>
</evidence>